<evidence type="ECO:0008006" key="5">
    <source>
        <dbReference type="Google" id="ProtNLM"/>
    </source>
</evidence>
<reference evidence="2 3" key="1">
    <citation type="submission" date="2018-01" db="EMBL/GenBank/DDBJ databases">
        <title>Whole genome analyses suggest that Burkholderia sensu lato contains two further novel genera in the rhizoxinica-symbiotica group Mycetohabitans gen. nov., and Trinickia gen. nov.: implications for the evolution of diazotrophy and nodulation in the Burkholderiaceae.</title>
        <authorList>
            <person name="Estrada-de los Santos P."/>
            <person name="Palmer M."/>
            <person name="Chavez-Ramirez B."/>
            <person name="Beukes C."/>
            <person name="Steenkamp E.T."/>
            <person name="Hirsch A.M."/>
            <person name="Manyaka P."/>
            <person name="Maluk M."/>
            <person name="Lafos M."/>
            <person name="Crook M."/>
            <person name="Gross E."/>
            <person name="Simon M.F."/>
            <person name="Bueno dos Reis Junior F."/>
            <person name="Poole P.S."/>
            <person name="Venter S.N."/>
            <person name="James E.K."/>
        </authorList>
    </citation>
    <scope>NUCLEOTIDE SEQUENCE [LARGE SCALE GENOMIC DNA]</scope>
    <source>
        <strain evidence="2 3">WSM 3937</strain>
    </source>
</reference>
<keyword evidence="3" id="KW-1185">Reference proteome</keyword>
<gene>
    <name evidence="2" type="ORF">C0Z16_04785</name>
    <name evidence="1" type="ORF">LMG27174_00821</name>
</gene>
<evidence type="ECO:0000313" key="1">
    <source>
        <dbReference type="EMBL" id="CAB3645524.1"/>
    </source>
</evidence>
<dbReference type="RefSeq" id="WP_102631062.1">
    <property type="nucleotide sequence ID" value="NZ_CADIJZ010000002.1"/>
</dbReference>
<proteinExistence type="predicted"/>
<evidence type="ECO:0000313" key="4">
    <source>
        <dbReference type="Proteomes" id="UP000494205"/>
    </source>
</evidence>
<organism evidence="1 4">
    <name type="scientific">Paraburkholderia rhynchosiae</name>
    <dbReference type="NCBI Taxonomy" id="487049"/>
    <lineage>
        <taxon>Bacteria</taxon>
        <taxon>Pseudomonadati</taxon>
        <taxon>Pseudomonadota</taxon>
        <taxon>Betaproteobacteria</taxon>
        <taxon>Burkholderiales</taxon>
        <taxon>Burkholderiaceae</taxon>
        <taxon>Paraburkholderia</taxon>
    </lineage>
</organism>
<dbReference type="Proteomes" id="UP000235659">
    <property type="component" value="Unassembled WGS sequence"/>
</dbReference>
<evidence type="ECO:0000313" key="3">
    <source>
        <dbReference type="Proteomes" id="UP000235659"/>
    </source>
</evidence>
<evidence type="ECO:0000313" key="2">
    <source>
        <dbReference type="EMBL" id="PMS32868.1"/>
    </source>
</evidence>
<sequence length="184" mass="20111">MGKSTGKKGKAGDSSRVAGNFAAVPHVVLQCPAYLHLSHTARSLLLEFALQRNTANNNNGRLLCTAKVMEPRGWKSADTLNRAKKELLEGGFLFETAKGRRPNKAGWYAITWHDLADIPGYDEGAKKGFVKCAFMKDWLPPGAKPKLPYKQSAEYMASVSTAPAADDKPGTRLKMKLQPLLRVA</sequence>
<reference evidence="1 4" key="2">
    <citation type="submission" date="2020-04" db="EMBL/GenBank/DDBJ databases">
        <authorList>
            <person name="De Canck E."/>
        </authorList>
    </citation>
    <scope>NUCLEOTIDE SEQUENCE [LARGE SCALE GENOMIC DNA]</scope>
    <source>
        <strain evidence="1 4">LMG 27174</strain>
    </source>
</reference>
<name>A0A2N7WTR1_9BURK</name>
<dbReference type="EMBL" id="CADIJZ010000002">
    <property type="protein sequence ID" value="CAB3645524.1"/>
    <property type="molecule type" value="Genomic_DNA"/>
</dbReference>
<dbReference type="OrthoDB" id="8910510at2"/>
<dbReference type="AlphaFoldDB" id="A0A2N7WTR1"/>
<dbReference type="Proteomes" id="UP000494205">
    <property type="component" value="Unassembled WGS sequence"/>
</dbReference>
<accession>A0A2N7WTR1</accession>
<protein>
    <recommendedName>
        <fullName evidence="5">Helix-turn-helix domain-containing protein</fullName>
    </recommendedName>
</protein>
<dbReference type="EMBL" id="PNXY01000003">
    <property type="protein sequence ID" value="PMS32868.1"/>
    <property type="molecule type" value="Genomic_DNA"/>
</dbReference>